<dbReference type="NCBIfam" id="NF040712">
    <property type="entry name" value="SepH"/>
    <property type="match status" value="1"/>
</dbReference>
<dbReference type="InterPro" id="IPR021421">
    <property type="entry name" value="DUF3071"/>
</dbReference>
<comment type="caution">
    <text evidence="3">The sequence shown here is derived from an EMBL/GenBank/DDBJ whole genome shotgun (WGS) entry which is preliminary data.</text>
</comment>
<reference evidence="3 4" key="1">
    <citation type="submission" date="2017-04" db="EMBL/GenBank/DDBJ databases">
        <title>Comparative genome analysis of Subtercola boreus.</title>
        <authorList>
            <person name="Cho Y.-J."/>
            <person name="Cho A."/>
            <person name="Kim O.-S."/>
            <person name="Lee J.-I."/>
        </authorList>
    </citation>
    <scope>NUCLEOTIDE SEQUENCE [LARGE SCALE GENOMIC DNA]</scope>
    <source>
        <strain evidence="3 4">P27479</strain>
    </source>
</reference>
<evidence type="ECO:0000256" key="1">
    <source>
        <dbReference type="SAM" id="MobiDB-lite"/>
    </source>
</evidence>
<organism evidence="3 4">
    <name type="scientific">Subtercola boreus</name>
    <dbReference type="NCBI Taxonomy" id="120213"/>
    <lineage>
        <taxon>Bacteria</taxon>
        <taxon>Bacillati</taxon>
        <taxon>Actinomycetota</taxon>
        <taxon>Actinomycetes</taxon>
        <taxon>Micrococcales</taxon>
        <taxon>Microbacteriaceae</taxon>
        <taxon>Subtercola</taxon>
    </lineage>
</organism>
<protein>
    <recommendedName>
        <fullName evidence="2">DUF3071 domain-containing protein</fullName>
    </recommendedName>
</protein>
<evidence type="ECO:0000313" key="3">
    <source>
        <dbReference type="EMBL" id="RFA14809.1"/>
    </source>
</evidence>
<feature type="compositionally biased region" description="Low complexity" evidence="1">
    <location>
        <begin position="354"/>
        <end position="370"/>
    </location>
</feature>
<feature type="compositionally biased region" description="Polar residues" evidence="1">
    <location>
        <begin position="308"/>
        <end position="320"/>
    </location>
</feature>
<accession>A0A3E0VZ90</accession>
<dbReference type="RefSeq" id="WP_253258969.1">
    <property type="nucleotide sequence ID" value="NZ_NBXB01000027.1"/>
</dbReference>
<dbReference type="Proteomes" id="UP000256541">
    <property type="component" value="Unassembled WGS sequence"/>
</dbReference>
<proteinExistence type="predicted"/>
<dbReference type="InterPro" id="IPR047682">
    <property type="entry name" value="SepH-like"/>
</dbReference>
<sequence>MQDLTVIGIENGALLVSSETGERYRVAIDEVLQSRLRQSTSAATTGVKVSPREIQSQIRAGMSAEDVARATGASLEYVERFEGPVVAERLHIVSSALKVAVKVASSNDPLRGDPLSDEQSSTFGEIIEERLAGLGATDLRWASWKEESGWIVKLTFTASEIDHDARWQYEPKRHSLTPLNSGAITLSQHGELSDGLIPRLRAVDLNGVETTPAGPGIQRTDGLGRSDALGRTDSPSRTAKAGLGLDELDAAFGVDQSDDDLGSQGRYADDASDSDDETARPDSRPAAPPAAERTESPAARSIWGSVARSASASPTDSAETTTREPGRGPTAPPVIVDPTPFARPASRTDQESSARAAAAAVNRATPPAAAHNETADLLEALRRRRGERESASFTDDGDDLDSYDDGRADHPSQHAHAGMFTRGSSGLGRDSRPVAHLTPAAESDATSTRDDGDTTEQAAQDSADTPLAGLEATEQSAVGRQRQTGSQPRRKARASMPSWDEIVFGARSDDDLS</sequence>
<feature type="domain" description="DUF3071" evidence="2">
    <location>
        <begin position="1"/>
        <end position="169"/>
    </location>
</feature>
<gene>
    <name evidence="3" type="ORF">B7R22_08850</name>
</gene>
<dbReference type="AlphaFoldDB" id="A0A3E0VZ90"/>
<evidence type="ECO:0000313" key="4">
    <source>
        <dbReference type="Proteomes" id="UP000256541"/>
    </source>
</evidence>
<evidence type="ECO:0000259" key="2">
    <source>
        <dbReference type="Pfam" id="PF11268"/>
    </source>
</evidence>
<feature type="compositionally biased region" description="Polar residues" evidence="1">
    <location>
        <begin position="473"/>
        <end position="487"/>
    </location>
</feature>
<dbReference type="Pfam" id="PF11268">
    <property type="entry name" value="DUF3071"/>
    <property type="match status" value="1"/>
</dbReference>
<feature type="region of interest" description="Disordered" evidence="1">
    <location>
        <begin position="207"/>
        <end position="242"/>
    </location>
</feature>
<dbReference type="EMBL" id="NBXB01000027">
    <property type="protein sequence ID" value="RFA14809.1"/>
    <property type="molecule type" value="Genomic_DNA"/>
</dbReference>
<feature type="region of interest" description="Disordered" evidence="1">
    <location>
        <begin position="254"/>
        <end position="513"/>
    </location>
</feature>
<name>A0A3E0VZ90_9MICO</name>